<accession>A0ABN8Q5L4</accession>
<dbReference type="EMBL" id="CALNXI010001142">
    <property type="protein sequence ID" value="CAH3157261.1"/>
    <property type="molecule type" value="Genomic_DNA"/>
</dbReference>
<organism evidence="1 2">
    <name type="scientific">Porites evermanni</name>
    <dbReference type="NCBI Taxonomy" id="104178"/>
    <lineage>
        <taxon>Eukaryota</taxon>
        <taxon>Metazoa</taxon>
        <taxon>Cnidaria</taxon>
        <taxon>Anthozoa</taxon>
        <taxon>Hexacorallia</taxon>
        <taxon>Scleractinia</taxon>
        <taxon>Fungiina</taxon>
        <taxon>Poritidae</taxon>
        <taxon>Porites</taxon>
    </lineage>
</organism>
<proteinExistence type="predicted"/>
<gene>
    <name evidence="1" type="ORF">PEVE_00002456</name>
</gene>
<protein>
    <submittedName>
        <fullName evidence="1">Uncharacterized protein</fullName>
    </submittedName>
</protein>
<reference evidence="1 2" key="1">
    <citation type="submission" date="2022-05" db="EMBL/GenBank/DDBJ databases">
        <authorList>
            <consortium name="Genoscope - CEA"/>
            <person name="William W."/>
        </authorList>
    </citation>
    <scope>NUCLEOTIDE SEQUENCE [LARGE SCALE GENOMIC DNA]</scope>
</reference>
<sequence length="96" mass="10790">MLPFKIRRGTLMIIQSLVMGVTMAYKVLGVSKRDHILKSLNRAELNGEISEDKPDVRSLEAVGLHLPDLHARASHLSYIALVSCVLKHATWHECCR</sequence>
<evidence type="ECO:0000313" key="1">
    <source>
        <dbReference type="EMBL" id="CAH3157261.1"/>
    </source>
</evidence>
<dbReference type="Proteomes" id="UP001159427">
    <property type="component" value="Unassembled WGS sequence"/>
</dbReference>
<keyword evidence="2" id="KW-1185">Reference proteome</keyword>
<comment type="caution">
    <text evidence="1">The sequence shown here is derived from an EMBL/GenBank/DDBJ whole genome shotgun (WGS) entry which is preliminary data.</text>
</comment>
<evidence type="ECO:0000313" key="2">
    <source>
        <dbReference type="Proteomes" id="UP001159427"/>
    </source>
</evidence>
<name>A0ABN8Q5L4_9CNID</name>
<feature type="non-terminal residue" evidence="1">
    <location>
        <position position="96"/>
    </location>
</feature>